<protein>
    <submittedName>
        <fullName evidence="6">Myb-related protein A</fullName>
    </submittedName>
</protein>
<dbReference type="SUPFAM" id="SSF46689">
    <property type="entry name" value="Homeodomain-like"/>
    <property type="match status" value="1"/>
</dbReference>
<dbReference type="GO" id="GO:0000981">
    <property type="term" value="F:DNA-binding transcription factor activity, RNA polymerase II-specific"/>
    <property type="evidence" value="ECO:0007669"/>
    <property type="project" value="TreeGrafter"/>
</dbReference>
<comment type="caution">
    <text evidence="6">The sequence shown here is derived from an EMBL/GenBank/DDBJ whole genome shotgun (WGS) entry which is preliminary data.</text>
</comment>
<keyword evidence="2" id="KW-0539">Nucleus</keyword>
<name>A0A6A1VP71_9ROSI</name>
<dbReference type="Pfam" id="PF00249">
    <property type="entry name" value="Myb_DNA-binding"/>
    <property type="match status" value="1"/>
</dbReference>
<dbReference type="GO" id="GO:0000978">
    <property type="term" value="F:RNA polymerase II cis-regulatory region sequence-specific DNA binding"/>
    <property type="evidence" value="ECO:0007669"/>
    <property type="project" value="TreeGrafter"/>
</dbReference>
<evidence type="ECO:0000256" key="2">
    <source>
        <dbReference type="ARBA" id="ARBA00023242"/>
    </source>
</evidence>
<dbReference type="InterPro" id="IPR009057">
    <property type="entry name" value="Homeodomain-like_sf"/>
</dbReference>
<feature type="domain" description="HTH myb-type" evidence="5">
    <location>
        <begin position="11"/>
        <end position="49"/>
    </location>
</feature>
<evidence type="ECO:0000259" key="5">
    <source>
        <dbReference type="PROSITE" id="PS51294"/>
    </source>
</evidence>
<feature type="domain" description="Myb-like" evidence="4">
    <location>
        <begin position="11"/>
        <end position="47"/>
    </location>
</feature>
<dbReference type="PANTHER" id="PTHR45614">
    <property type="entry name" value="MYB PROTEIN-RELATED"/>
    <property type="match status" value="1"/>
</dbReference>
<dbReference type="EMBL" id="RXIC02000023">
    <property type="protein sequence ID" value="KAB1212690.1"/>
    <property type="molecule type" value="Genomic_DNA"/>
</dbReference>
<accession>A0A6A1VP71</accession>
<dbReference type="CDD" id="cd00167">
    <property type="entry name" value="SANT"/>
    <property type="match status" value="1"/>
</dbReference>
<dbReference type="PANTHER" id="PTHR45614:SF218">
    <property type="entry name" value="TRANSCRIPTION FACTOR MYB119-RELATED"/>
    <property type="match status" value="1"/>
</dbReference>
<organism evidence="6 7">
    <name type="scientific">Morella rubra</name>
    <name type="common">Chinese bayberry</name>
    <dbReference type="NCBI Taxonomy" id="262757"/>
    <lineage>
        <taxon>Eukaryota</taxon>
        <taxon>Viridiplantae</taxon>
        <taxon>Streptophyta</taxon>
        <taxon>Embryophyta</taxon>
        <taxon>Tracheophyta</taxon>
        <taxon>Spermatophyta</taxon>
        <taxon>Magnoliopsida</taxon>
        <taxon>eudicotyledons</taxon>
        <taxon>Gunneridae</taxon>
        <taxon>Pentapetalae</taxon>
        <taxon>rosids</taxon>
        <taxon>fabids</taxon>
        <taxon>Fagales</taxon>
        <taxon>Myricaceae</taxon>
        <taxon>Morella</taxon>
    </lineage>
</organism>
<reference evidence="6 7" key="1">
    <citation type="journal article" date="2019" name="Plant Biotechnol. J.">
        <title>The red bayberry genome and genetic basis of sex determination.</title>
        <authorList>
            <person name="Jia H.M."/>
            <person name="Jia H.J."/>
            <person name="Cai Q.L."/>
            <person name="Wang Y."/>
            <person name="Zhao H.B."/>
            <person name="Yang W.F."/>
            <person name="Wang G.Y."/>
            <person name="Li Y.H."/>
            <person name="Zhan D.L."/>
            <person name="Shen Y.T."/>
            <person name="Niu Q.F."/>
            <person name="Chang L."/>
            <person name="Qiu J."/>
            <person name="Zhao L."/>
            <person name="Xie H.B."/>
            <person name="Fu W.Y."/>
            <person name="Jin J."/>
            <person name="Li X.W."/>
            <person name="Jiao Y."/>
            <person name="Zhou C.C."/>
            <person name="Tu T."/>
            <person name="Chai C.Y."/>
            <person name="Gao J.L."/>
            <person name="Fan L.J."/>
            <person name="van de Weg E."/>
            <person name="Wang J.Y."/>
            <person name="Gao Z.S."/>
        </authorList>
    </citation>
    <scope>NUCLEOTIDE SEQUENCE [LARGE SCALE GENOMIC DNA]</scope>
    <source>
        <tissue evidence="6">Leaves</tissue>
    </source>
</reference>
<dbReference type="OrthoDB" id="2143914at2759"/>
<proteinExistence type="predicted"/>
<gene>
    <name evidence="6" type="ORF">CJ030_MR5G009732</name>
</gene>
<dbReference type="InterPro" id="IPR050560">
    <property type="entry name" value="MYB_TF"/>
</dbReference>
<comment type="subcellular location">
    <subcellularLocation>
        <location evidence="1">Nucleus</location>
    </subcellularLocation>
</comment>
<dbReference type="Proteomes" id="UP000516437">
    <property type="component" value="Chromosome 5"/>
</dbReference>
<dbReference type="PROSITE" id="PS50090">
    <property type="entry name" value="MYB_LIKE"/>
    <property type="match status" value="1"/>
</dbReference>
<dbReference type="InterPro" id="IPR017930">
    <property type="entry name" value="Myb_dom"/>
</dbReference>
<evidence type="ECO:0000256" key="1">
    <source>
        <dbReference type="ARBA" id="ARBA00004123"/>
    </source>
</evidence>
<evidence type="ECO:0000313" key="7">
    <source>
        <dbReference type="Proteomes" id="UP000516437"/>
    </source>
</evidence>
<sequence length="93" mass="10903">MPLFLLVALFQKDSWGEEEKRILVEGHEKVGNRWAEIAKCIPGRTENAIYKEPLKCHEKNAEFEEKERGTRKSKRKAKKSVASGLHQKQEYEY</sequence>
<dbReference type="Gene3D" id="1.10.10.60">
    <property type="entry name" value="Homeodomain-like"/>
    <property type="match status" value="1"/>
</dbReference>
<dbReference type="InterPro" id="IPR001005">
    <property type="entry name" value="SANT/Myb"/>
</dbReference>
<evidence type="ECO:0000259" key="4">
    <source>
        <dbReference type="PROSITE" id="PS50090"/>
    </source>
</evidence>
<evidence type="ECO:0000256" key="3">
    <source>
        <dbReference type="SAM" id="MobiDB-lite"/>
    </source>
</evidence>
<dbReference type="SMART" id="SM00717">
    <property type="entry name" value="SANT"/>
    <property type="match status" value="1"/>
</dbReference>
<dbReference type="GO" id="GO:0005634">
    <property type="term" value="C:nucleus"/>
    <property type="evidence" value="ECO:0007669"/>
    <property type="project" value="UniProtKB-SubCell"/>
</dbReference>
<dbReference type="AlphaFoldDB" id="A0A6A1VP71"/>
<evidence type="ECO:0000313" key="6">
    <source>
        <dbReference type="EMBL" id="KAB1212690.1"/>
    </source>
</evidence>
<keyword evidence="7" id="KW-1185">Reference proteome</keyword>
<feature type="region of interest" description="Disordered" evidence="3">
    <location>
        <begin position="62"/>
        <end position="93"/>
    </location>
</feature>
<dbReference type="PROSITE" id="PS51294">
    <property type="entry name" value="HTH_MYB"/>
    <property type="match status" value="1"/>
</dbReference>